<dbReference type="InterPro" id="IPR007372">
    <property type="entry name" value="Lipid/polyisoprenoid-bd_YceI"/>
</dbReference>
<dbReference type="Gene3D" id="2.40.128.110">
    <property type="entry name" value="Lipid/polyisoprenoid-binding, YceI-like"/>
    <property type="match status" value="1"/>
</dbReference>
<proteinExistence type="predicted"/>
<dbReference type="SUPFAM" id="SSF101874">
    <property type="entry name" value="YceI-like"/>
    <property type="match status" value="1"/>
</dbReference>
<gene>
    <name evidence="2" type="ORF">F0919_09550</name>
</gene>
<keyword evidence="3" id="KW-1185">Reference proteome</keyword>
<accession>A0A5M6CLH3</accession>
<feature type="domain" description="Lipid/polyisoprenoid-binding YceI-like" evidence="1">
    <location>
        <begin position="56"/>
        <end position="176"/>
    </location>
</feature>
<dbReference type="PANTHER" id="PTHR34406:SF1">
    <property type="entry name" value="PROTEIN YCEI"/>
    <property type="match status" value="1"/>
</dbReference>
<organism evidence="2 3">
    <name type="scientific">Taibaiella lutea</name>
    <dbReference type="NCBI Taxonomy" id="2608001"/>
    <lineage>
        <taxon>Bacteria</taxon>
        <taxon>Pseudomonadati</taxon>
        <taxon>Bacteroidota</taxon>
        <taxon>Chitinophagia</taxon>
        <taxon>Chitinophagales</taxon>
        <taxon>Chitinophagaceae</taxon>
        <taxon>Taibaiella</taxon>
    </lineage>
</organism>
<evidence type="ECO:0000313" key="2">
    <source>
        <dbReference type="EMBL" id="KAA5534842.1"/>
    </source>
</evidence>
<protein>
    <submittedName>
        <fullName evidence="2">YceI family protein</fullName>
    </submittedName>
</protein>
<dbReference type="Proteomes" id="UP000323632">
    <property type="component" value="Unassembled WGS sequence"/>
</dbReference>
<dbReference type="AlphaFoldDB" id="A0A5M6CLH3"/>
<dbReference type="InterPro" id="IPR036761">
    <property type="entry name" value="TTHA0802/YceI-like_sf"/>
</dbReference>
<comment type="caution">
    <text evidence="2">The sequence shown here is derived from an EMBL/GenBank/DDBJ whole genome shotgun (WGS) entry which is preliminary data.</text>
</comment>
<sequence length="182" mass="20222">MKKIILLALVLWASGNMLFAQKYLTRTGQISFTASTPLETINPVNNESATILDGATGDVIVETLIKGFKFKITLMQEHFNEEYMESDKFPKASFRGKITDINKVDFAKDGTYQVHVNGKLTMHGVTRDISIPANIKVTGNDITVTSTFSVAPEDYQISIPSLVRNKIAKTVQISMNALLHKR</sequence>
<dbReference type="RefSeq" id="WP_150032521.1">
    <property type="nucleotide sequence ID" value="NZ_VWSH01000002.1"/>
</dbReference>
<dbReference type="Pfam" id="PF04264">
    <property type="entry name" value="YceI"/>
    <property type="match status" value="1"/>
</dbReference>
<evidence type="ECO:0000313" key="3">
    <source>
        <dbReference type="Proteomes" id="UP000323632"/>
    </source>
</evidence>
<evidence type="ECO:0000259" key="1">
    <source>
        <dbReference type="Pfam" id="PF04264"/>
    </source>
</evidence>
<name>A0A5M6CLH3_9BACT</name>
<reference evidence="2 3" key="1">
    <citation type="submission" date="2019-09" db="EMBL/GenBank/DDBJ databases">
        <title>Genome sequence and assembly of Taibaiella sp.</title>
        <authorList>
            <person name="Chhetri G."/>
        </authorList>
    </citation>
    <scope>NUCLEOTIDE SEQUENCE [LARGE SCALE GENOMIC DNA]</scope>
    <source>
        <strain evidence="2 3">KVB11</strain>
    </source>
</reference>
<dbReference type="PANTHER" id="PTHR34406">
    <property type="entry name" value="PROTEIN YCEI"/>
    <property type="match status" value="1"/>
</dbReference>
<dbReference type="EMBL" id="VWSH01000002">
    <property type="protein sequence ID" value="KAA5534842.1"/>
    <property type="molecule type" value="Genomic_DNA"/>
</dbReference>